<dbReference type="SMART" id="SM00129">
    <property type="entry name" value="KISc"/>
    <property type="match status" value="1"/>
</dbReference>
<evidence type="ECO:0000256" key="6">
    <source>
        <dbReference type="PROSITE-ProRule" id="PRU00283"/>
    </source>
</evidence>
<dbReference type="GO" id="GO:0005524">
    <property type="term" value="F:ATP binding"/>
    <property type="evidence" value="ECO:0007669"/>
    <property type="project" value="UniProtKB-UniRule"/>
</dbReference>
<dbReference type="Proteomes" id="UP000242525">
    <property type="component" value="Unassembled WGS sequence"/>
</dbReference>
<feature type="coiled-coil region" evidence="8">
    <location>
        <begin position="388"/>
        <end position="415"/>
    </location>
</feature>
<dbReference type="InterPro" id="IPR027640">
    <property type="entry name" value="Kinesin-like_fam"/>
</dbReference>
<evidence type="ECO:0000256" key="7">
    <source>
        <dbReference type="RuleBase" id="RU000394"/>
    </source>
</evidence>
<keyword evidence="5 6" id="KW-0505">Motor protein</keyword>
<evidence type="ECO:0000256" key="4">
    <source>
        <dbReference type="ARBA" id="ARBA00023054"/>
    </source>
</evidence>
<dbReference type="GO" id="GO:0005874">
    <property type="term" value="C:microtubule"/>
    <property type="evidence" value="ECO:0007669"/>
    <property type="project" value="UniProtKB-KW"/>
</dbReference>
<evidence type="ECO:0000256" key="1">
    <source>
        <dbReference type="ARBA" id="ARBA00022701"/>
    </source>
</evidence>
<dbReference type="PRINTS" id="PR00380">
    <property type="entry name" value="KINESINHEAVY"/>
</dbReference>
<dbReference type="STRING" id="1173061.A0A0J9X2J8"/>
<keyword evidence="2 6" id="KW-0547">Nucleotide-binding</keyword>
<organism evidence="10 11">
    <name type="scientific">Geotrichum candidum</name>
    <name type="common">Oospora lactis</name>
    <name type="synonym">Dipodascus geotrichum</name>
    <dbReference type="NCBI Taxonomy" id="1173061"/>
    <lineage>
        <taxon>Eukaryota</taxon>
        <taxon>Fungi</taxon>
        <taxon>Dikarya</taxon>
        <taxon>Ascomycota</taxon>
        <taxon>Saccharomycotina</taxon>
        <taxon>Dipodascomycetes</taxon>
        <taxon>Dipodascales</taxon>
        <taxon>Dipodascaceae</taxon>
        <taxon>Geotrichum</taxon>
    </lineage>
</organism>
<dbReference type="GO" id="GO:0008017">
    <property type="term" value="F:microtubule binding"/>
    <property type="evidence" value="ECO:0007669"/>
    <property type="project" value="InterPro"/>
</dbReference>
<dbReference type="OrthoDB" id="3176171at2759"/>
<evidence type="ECO:0000313" key="11">
    <source>
        <dbReference type="Proteomes" id="UP000242525"/>
    </source>
</evidence>
<dbReference type="AlphaFoldDB" id="A0A0J9X2J8"/>
<dbReference type="InterPro" id="IPR019821">
    <property type="entry name" value="Kinesin_motor_CS"/>
</dbReference>
<reference evidence="10" key="1">
    <citation type="submission" date="2014-03" db="EMBL/GenBank/DDBJ databases">
        <authorList>
            <person name="Casaregola S."/>
        </authorList>
    </citation>
    <scope>NUCLEOTIDE SEQUENCE [LARGE SCALE GENOMIC DNA]</scope>
    <source>
        <strain evidence="10">CLIB 918</strain>
    </source>
</reference>
<evidence type="ECO:0000256" key="8">
    <source>
        <dbReference type="SAM" id="Coils"/>
    </source>
</evidence>
<keyword evidence="4 8" id="KW-0175">Coiled coil</keyword>
<dbReference type="PANTHER" id="PTHR47968">
    <property type="entry name" value="CENTROMERE PROTEIN E"/>
    <property type="match status" value="1"/>
</dbReference>
<feature type="domain" description="Kinesin motor" evidence="9">
    <location>
        <begin position="24"/>
        <end position="365"/>
    </location>
</feature>
<dbReference type="GO" id="GO:0003777">
    <property type="term" value="F:microtubule motor activity"/>
    <property type="evidence" value="ECO:0007669"/>
    <property type="project" value="InterPro"/>
</dbReference>
<evidence type="ECO:0000259" key="9">
    <source>
        <dbReference type="PROSITE" id="PS50067"/>
    </source>
</evidence>
<evidence type="ECO:0000313" key="10">
    <source>
        <dbReference type="EMBL" id="CDO51225.1"/>
    </source>
</evidence>
<comment type="similarity">
    <text evidence="6 7">Belongs to the TRAFAC class myosin-kinesin ATPase superfamily. Kinesin family.</text>
</comment>
<dbReference type="PANTHER" id="PTHR47968:SF36">
    <property type="entry name" value="KINESIN HEAVY CHAIN ISOFORM X1"/>
    <property type="match status" value="1"/>
</dbReference>
<dbReference type="InterPro" id="IPR036961">
    <property type="entry name" value="Kinesin_motor_dom_sf"/>
</dbReference>
<dbReference type="Pfam" id="PF00225">
    <property type="entry name" value="Kinesin"/>
    <property type="match status" value="1"/>
</dbReference>
<dbReference type="GO" id="GO:0007018">
    <property type="term" value="P:microtubule-based movement"/>
    <property type="evidence" value="ECO:0007669"/>
    <property type="project" value="InterPro"/>
</dbReference>
<evidence type="ECO:0000256" key="5">
    <source>
        <dbReference type="ARBA" id="ARBA00023175"/>
    </source>
</evidence>
<dbReference type="InterPro" id="IPR027417">
    <property type="entry name" value="P-loop_NTPase"/>
</dbReference>
<sequence>MASLSSPPANNTSVSPNPGIFSENIKVSIRVKPSVANSHNDMKHRTIPRTAVDTSWAIRGNQILSSEFGNFKFDHVFQTPQPTAQVFDTAVKDLVDQVMGGYNGMVFAYGMTGSGKTHSMQGSNADPGIIPLAVNSVFDYIGINSPPYTMFKIKVSYLEIYNEQLRDLLAPSTPADDIRIRDDPRRGVRAIGAKEVEVDTPEALLQVIQFGNNLRRTEGTDFNANSSRSHAVVQIIVESTSYPPESSVLPLSGKGAPNNIGNALTRASTLYLCDLAGSERAASQTERRKEGAYINKSLLTLGTVISRLSIGGAANHIPYRDSKLTRLLQPALSGRSLISVLCTVDFSHHTETVSTLRFAARAKNIMVSAKRSNEDSVVSSTSAMVLELANANKIIEQLTNQMQTLKMENLALKTKISTSATASANSSRPTSGGSASSYTLQLEVENKILNERVEHLTRLFDDDHLDSIVGVTVDDDQRLSPRLKDETKRKESEYKAYISHLEKQVYEQSLRLGTSSVGSGSASPTSAFFPNANLSHINGNTNSRISNNTTGIATPGSIFNANSNYVLGKAPMGLNSPSNAFPSSTQQYYSEMVAHLKEEVDDLKESNTDKDRIITKLKYLSKRKENLTSKLPPPLTINTNNTSAAYLESPVHSPAYQRYYYTSGDNSPNFSVQPLKPAVDKPFVF</sequence>
<gene>
    <name evidence="10" type="ORF">BN980_GECA01s02793g</name>
</gene>
<keyword evidence="1 7" id="KW-0493">Microtubule</keyword>
<name>A0A0J9X2J8_GEOCN</name>
<evidence type="ECO:0000256" key="3">
    <source>
        <dbReference type="ARBA" id="ARBA00022840"/>
    </source>
</evidence>
<feature type="binding site" evidence="6">
    <location>
        <begin position="110"/>
        <end position="117"/>
    </location>
    <ligand>
        <name>ATP</name>
        <dbReference type="ChEBI" id="CHEBI:30616"/>
    </ligand>
</feature>
<comment type="caution">
    <text evidence="10">The sequence shown here is derived from an EMBL/GenBank/DDBJ whole genome shotgun (WGS) entry which is preliminary data.</text>
</comment>
<proteinExistence type="inferred from homology"/>
<dbReference type="PROSITE" id="PS00411">
    <property type="entry name" value="KINESIN_MOTOR_1"/>
    <property type="match status" value="1"/>
</dbReference>
<accession>A0A0J9X2J8</accession>
<protein>
    <recommendedName>
        <fullName evidence="7">Kinesin-like protein</fullName>
    </recommendedName>
</protein>
<keyword evidence="3 6" id="KW-0067">ATP-binding</keyword>
<dbReference type="SUPFAM" id="SSF52540">
    <property type="entry name" value="P-loop containing nucleoside triphosphate hydrolases"/>
    <property type="match status" value="1"/>
</dbReference>
<keyword evidence="11" id="KW-1185">Reference proteome</keyword>
<dbReference type="PROSITE" id="PS50067">
    <property type="entry name" value="KINESIN_MOTOR_2"/>
    <property type="match status" value="1"/>
</dbReference>
<dbReference type="Gene3D" id="3.40.850.10">
    <property type="entry name" value="Kinesin motor domain"/>
    <property type="match status" value="1"/>
</dbReference>
<evidence type="ECO:0000256" key="2">
    <source>
        <dbReference type="ARBA" id="ARBA00022741"/>
    </source>
</evidence>
<dbReference type="InterPro" id="IPR001752">
    <property type="entry name" value="Kinesin_motor_dom"/>
</dbReference>
<dbReference type="EMBL" id="CCBN010000001">
    <property type="protein sequence ID" value="CDO51225.1"/>
    <property type="molecule type" value="Genomic_DNA"/>
</dbReference>